<dbReference type="EMBL" id="CAKOGP040002091">
    <property type="protein sequence ID" value="CAJ1961479.1"/>
    <property type="molecule type" value="Genomic_DNA"/>
</dbReference>
<evidence type="ECO:0000313" key="3">
    <source>
        <dbReference type="EMBL" id="CAJ1961479.1"/>
    </source>
</evidence>
<dbReference type="PROSITE" id="PS00018">
    <property type="entry name" value="EF_HAND_1"/>
    <property type="match status" value="1"/>
</dbReference>
<keyword evidence="4" id="KW-1185">Reference proteome</keyword>
<dbReference type="Pfam" id="PF01144">
    <property type="entry name" value="CoA_trans"/>
    <property type="match status" value="1"/>
</dbReference>
<dbReference type="PROSITE" id="PS50222">
    <property type="entry name" value="EF_HAND_2"/>
    <property type="match status" value="1"/>
</dbReference>
<dbReference type="InterPro" id="IPR037171">
    <property type="entry name" value="NagB/RpiA_transferase-like"/>
</dbReference>
<proteinExistence type="predicted"/>
<dbReference type="InterPro" id="IPR004165">
    <property type="entry name" value="CoA_trans_fam_I"/>
</dbReference>
<dbReference type="PANTHER" id="PTHR43293:SF1">
    <property type="entry name" value="ACETATE COA-TRANSFERASE YDIF"/>
    <property type="match status" value="1"/>
</dbReference>
<dbReference type="Gene3D" id="1.10.238.10">
    <property type="entry name" value="EF-hand"/>
    <property type="match status" value="1"/>
</dbReference>
<dbReference type="InterPro" id="IPR011992">
    <property type="entry name" value="EF-hand-dom_pair"/>
</dbReference>
<dbReference type="SUPFAM" id="SSF100950">
    <property type="entry name" value="NagB/RpiA/CoA transferase-like"/>
    <property type="match status" value="2"/>
</dbReference>
<evidence type="ECO:0000313" key="4">
    <source>
        <dbReference type="Proteomes" id="UP001295423"/>
    </source>
</evidence>
<reference evidence="3" key="1">
    <citation type="submission" date="2023-08" db="EMBL/GenBank/DDBJ databases">
        <authorList>
            <person name="Audoor S."/>
            <person name="Bilcke G."/>
        </authorList>
    </citation>
    <scope>NUCLEOTIDE SEQUENCE</scope>
</reference>
<organism evidence="3 4">
    <name type="scientific">Cylindrotheca closterium</name>
    <dbReference type="NCBI Taxonomy" id="2856"/>
    <lineage>
        <taxon>Eukaryota</taxon>
        <taxon>Sar</taxon>
        <taxon>Stramenopiles</taxon>
        <taxon>Ochrophyta</taxon>
        <taxon>Bacillariophyta</taxon>
        <taxon>Bacillariophyceae</taxon>
        <taxon>Bacillariophycidae</taxon>
        <taxon>Bacillariales</taxon>
        <taxon>Bacillariaceae</taxon>
        <taxon>Cylindrotheca</taxon>
    </lineage>
</organism>
<dbReference type="InterPro" id="IPR002048">
    <property type="entry name" value="EF_hand_dom"/>
</dbReference>
<dbReference type="SUPFAM" id="SSF47473">
    <property type="entry name" value="EF-hand"/>
    <property type="match status" value="1"/>
</dbReference>
<dbReference type="AlphaFoldDB" id="A0AAD2G3H9"/>
<dbReference type="GO" id="GO:0005509">
    <property type="term" value="F:calcium ion binding"/>
    <property type="evidence" value="ECO:0007669"/>
    <property type="project" value="InterPro"/>
</dbReference>
<dbReference type="InterPro" id="IPR018247">
    <property type="entry name" value="EF_Hand_1_Ca_BS"/>
</dbReference>
<dbReference type="Proteomes" id="UP001295423">
    <property type="component" value="Unassembled WGS sequence"/>
</dbReference>
<comment type="caution">
    <text evidence="3">The sequence shown here is derived from an EMBL/GenBank/DDBJ whole genome shotgun (WGS) entry which is preliminary data.</text>
</comment>
<feature type="domain" description="EF-hand" evidence="2">
    <location>
        <begin position="733"/>
        <end position="762"/>
    </location>
</feature>
<dbReference type="PANTHER" id="PTHR43293">
    <property type="entry name" value="ACETATE COA-TRANSFERASE YDIF"/>
    <property type="match status" value="1"/>
</dbReference>
<evidence type="ECO:0000256" key="1">
    <source>
        <dbReference type="ARBA" id="ARBA00022837"/>
    </source>
</evidence>
<dbReference type="Gene3D" id="3.40.1080.10">
    <property type="entry name" value="Glutaconate Coenzyme A-transferase"/>
    <property type="match status" value="2"/>
</dbReference>
<evidence type="ECO:0000259" key="2">
    <source>
        <dbReference type="PROSITE" id="PS50222"/>
    </source>
</evidence>
<dbReference type="SMART" id="SM00882">
    <property type="entry name" value="CoA_trans"/>
    <property type="match status" value="1"/>
</dbReference>
<gene>
    <name evidence="3" type="ORF">CYCCA115_LOCUS19217</name>
</gene>
<dbReference type="GO" id="GO:0008410">
    <property type="term" value="F:CoA-transferase activity"/>
    <property type="evidence" value="ECO:0007669"/>
    <property type="project" value="InterPro"/>
</dbReference>
<name>A0AAD2G3H9_9STRA</name>
<accession>A0AAD2G3H9</accession>
<protein>
    <recommendedName>
        <fullName evidence="2">EF-hand domain-containing protein</fullName>
    </recommendedName>
</protein>
<sequence>MMTPSMLRAGRLAKPSNLMRSYVIYSKSIATNRSSVAKGARRLNRYSRHFATLNGDGVADLTYNEAPGGVASPMESIIKRNVPQRVEQKIVSASDAVELIRDGDTVAVSGFVATGAPEAILKAVGERFEATSSPKNMTLLFGGGPGDWGTKGLSHFGKEKEDGTKMLARSIGGHYGQVPLVAKLALENKIESWTLPMGSISRMIRSQSTHSPGHITSVGIGTYVDPDLTGGAINEAAKQSPLHKKLVQKIQIDGEISLMYKALPIDVAIIRGTTADASGNISLEHESLLCDQKITAAAAKNSGGIVIAQVKRIAANGSIKSRDVGVPGPLVDCVVVVDEEDHDELHGMSYLERYNPSLTGEIQTVMDELEPMSLTTRKLIARRAFFRLEPNKIVNLGIGLPEGVASVAAEEGMLDYITLSTEPGVFGGLPASGHSFGPAYNASSLMEMNQMFDYYDGGGLDMSFLGAAQINAKGDVNVSRMSKDLLTGPGGFIDISQSTQNICFMTTMTAKGLHVDIPGDGTLKIANEGKVKKFVSEVFEKTFSGDEAVRRGQNVIYVTERCVFRRSGKSDVLELIEIAPGVDLQKDVLDQMDFEPLISPKLKEMDPRIFKAEKMGTTSELFGTLDERVIYHPEHHTVFLNMFGVTLNEPEDVVWYADGLRRIIKPLVDKHGKINMVANYDGFDLRKGLEPLFGEKISAVQEELYKSAKRYTGHAFKRAALKTSLGMNSWNSDDLFDTFDTNSDGSLSTHELRDGFQETFQMNLTPSDIRLFFDDDETTTISRSKFANGLDEVFVNHT</sequence>
<keyword evidence="1" id="KW-0106">Calcium</keyword>